<protein>
    <submittedName>
        <fullName evidence="2">Antibiotic biosynthesis monooxygenase</fullName>
    </submittedName>
</protein>
<dbReference type="InterPro" id="IPR011008">
    <property type="entry name" value="Dimeric_a/b-barrel"/>
</dbReference>
<dbReference type="OrthoDB" id="9797060at2"/>
<dbReference type="PANTHER" id="PTHR37811:SF2">
    <property type="entry name" value="ABM DOMAIN-CONTAINING PROTEIN"/>
    <property type="match status" value="1"/>
</dbReference>
<gene>
    <name evidence="1" type="ORF">DDQ41_25560</name>
    <name evidence="2" type="ORF">SSP531S_01370</name>
</gene>
<dbReference type="RefSeq" id="WP_109296558.1">
    <property type="nucleotide sequence ID" value="NZ_BGZL01000001.1"/>
</dbReference>
<accession>A0A2S1Z5V4</accession>
<dbReference type="SUPFAM" id="SSF54909">
    <property type="entry name" value="Dimeric alpha+beta barrel"/>
    <property type="match status" value="1"/>
</dbReference>
<reference evidence="2 4" key="2">
    <citation type="submission" date="2018-07" db="EMBL/GenBank/DDBJ databases">
        <title>Whole Genome Shotgun Sequence of Streptomyces spongiicola strain 531S.</title>
        <authorList>
            <person name="Dohra H."/>
            <person name="Kodani S."/>
        </authorList>
    </citation>
    <scope>NUCLEOTIDE SEQUENCE [LARGE SCALE GENOMIC DNA]</scope>
    <source>
        <strain evidence="2 4">531S</strain>
    </source>
</reference>
<dbReference type="PANTHER" id="PTHR37811">
    <property type="entry name" value="BLL5343 PROTEIN"/>
    <property type="match status" value="1"/>
</dbReference>
<dbReference type="Gene3D" id="3.30.70.100">
    <property type="match status" value="1"/>
</dbReference>
<dbReference type="AlphaFoldDB" id="A0A2S1Z5V4"/>
<name>A0A2S1Z5V4_9ACTN</name>
<reference evidence="1 3" key="1">
    <citation type="submission" date="2018-05" db="EMBL/GenBank/DDBJ databases">
        <title>Complete genome sequence of the Type Strain of Streptomyces spongiicola HNM0071, the producer of staurosporine.</title>
        <authorList>
            <person name="Zhou S."/>
            <person name="Huang X."/>
        </authorList>
    </citation>
    <scope>NUCLEOTIDE SEQUENCE [LARGE SCALE GENOMIC DNA]</scope>
    <source>
        <strain evidence="1 3">HNM0071</strain>
    </source>
</reference>
<keyword evidence="3" id="KW-1185">Reference proteome</keyword>
<organism evidence="2 4">
    <name type="scientific">Streptomyces spongiicola</name>
    <dbReference type="NCBI Taxonomy" id="1690221"/>
    <lineage>
        <taxon>Bacteria</taxon>
        <taxon>Bacillati</taxon>
        <taxon>Actinomycetota</taxon>
        <taxon>Actinomycetes</taxon>
        <taxon>Kitasatosporales</taxon>
        <taxon>Streptomycetaceae</taxon>
        <taxon>Streptomyces</taxon>
    </lineage>
</organism>
<dbReference type="EMBL" id="CP029254">
    <property type="protein sequence ID" value="AWK11721.1"/>
    <property type="molecule type" value="Genomic_DNA"/>
</dbReference>
<proteinExistence type="predicted"/>
<dbReference type="EMBL" id="BGZL01000001">
    <property type="protein sequence ID" value="GBP98745.1"/>
    <property type="molecule type" value="Genomic_DNA"/>
</dbReference>
<keyword evidence="2" id="KW-0560">Oxidoreductase</keyword>
<dbReference type="Proteomes" id="UP000245051">
    <property type="component" value="Chromosome"/>
</dbReference>
<dbReference type="GO" id="GO:0004497">
    <property type="term" value="F:monooxygenase activity"/>
    <property type="evidence" value="ECO:0007669"/>
    <property type="project" value="UniProtKB-KW"/>
</dbReference>
<evidence type="ECO:0000313" key="4">
    <source>
        <dbReference type="Proteomes" id="UP000265354"/>
    </source>
</evidence>
<dbReference type="KEGG" id="sspo:DDQ41_25560"/>
<evidence type="ECO:0000313" key="2">
    <source>
        <dbReference type="EMBL" id="GBP98745.1"/>
    </source>
</evidence>
<evidence type="ECO:0000313" key="1">
    <source>
        <dbReference type="EMBL" id="AWK11721.1"/>
    </source>
</evidence>
<evidence type="ECO:0000313" key="3">
    <source>
        <dbReference type="Proteomes" id="UP000245051"/>
    </source>
</evidence>
<keyword evidence="2" id="KW-0503">Monooxygenase</keyword>
<dbReference type="Proteomes" id="UP000265354">
    <property type="component" value="Unassembled WGS sequence"/>
</dbReference>
<dbReference type="InterPro" id="IPR052936">
    <property type="entry name" value="Jasmonate_Hydroxylase-like"/>
</dbReference>
<sequence>MFVILFTSRLSEEAGEEYYATEERLQERLRAVTDSDPVEVRHYTGEDGERLTVMLWRDAETLERWRADPGHRGAQRLGRERWYSAYELTVAEVLRTSAGGAGGTVPGEPR</sequence>